<protein>
    <submittedName>
        <fullName evidence="2">DUF4440 domain-containing protein</fullName>
    </submittedName>
</protein>
<dbReference type="Pfam" id="PF12680">
    <property type="entry name" value="SnoaL_2"/>
    <property type="match status" value="1"/>
</dbReference>
<proteinExistence type="predicted"/>
<dbReference type="RefSeq" id="WP_160746157.1">
    <property type="nucleotide sequence ID" value="NZ_WTYK01000003.1"/>
</dbReference>
<reference evidence="2 3" key="1">
    <citation type="submission" date="2019-12" db="EMBL/GenBank/DDBJ databases">
        <title>Genomic-based taxomic classification of the family Erythrobacteraceae.</title>
        <authorList>
            <person name="Xu L."/>
        </authorList>
    </citation>
    <scope>NUCLEOTIDE SEQUENCE [LARGE SCALE GENOMIC DNA]</scope>
    <source>
        <strain evidence="2 3">MCCC 1K02066</strain>
    </source>
</reference>
<sequence>MTREDYADYVACFNADDFEGFGRYYHEDVIFNLGDKKQIVGRENILDFYRDVKSKVRETLEILSVAADSDALAVHVRTEFFGLVDWPDFIAGPLMEGETLNIESIGYYYLREGKIARILGARYRTMPTAPAIS</sequence>
<name>A0A6I4UUY3_9SPHN</name>
<evidence type="ECO:0000313" key="2">
    <source>
        <dbReference type="EMBL" id="MXP41297.1"/>
    </source>
</evidence>
<feature type="domain" description="SnoaL-like" evidence="1">
    <location>
        <begin position="8"/>
        <end position="118"/>
    </location>
</feature>
<evidence type="ECO:0000313" key="3">
    <source>
        <dbReference type="Proteomes" id="UP000469159"/>
    </source>
</evidence>
<dbReference type="InterPro" id="IPR032710">
    <property type="entry name" value="NTF2-like_dom_sf"/>
</dbReference>
<evidence type="ECO:0000259" key="1">
    <source>
        <dbReference type="Pfam" id="PF12680"/>
    </source>
</evidence>
<accession>A0A6I4UUY3</accession>
<comment type="caution">
    <text evidence="2">The sequence shown here is derived from an EMBL/GenBank/DDBJ whole genome shotgun (WGS) entry which is preliminary data.</text>
</comment>
<dbReference type="Proteomes" id="UP000469159">
    <property type="component" value="Unassembled WGS sequence"/>
</dbReference>
<keyword evidence="3" id="KW-1185">Reference proteome</keyword>
<dbReference type="EMBL" id="WTYK01000003">
    <property type="protein sequence ID" value="MXP41297.1"/>
    <property type="molecule type" value="Genomic_DNA"/>
</dbReference>
<dbReference type="AlphaFoldDB" id="A0A6I4UUY3"/>
<dbReference type="OrthoDB" id="26840at2"/>
<gene>
    <name evidence="2" type="ORF">GRI75_06540</name>
</gene>
<organism evidence="2 3">
    <name type="scientific">Croceibacterium soli</name>
    <dbReference type="NCBI Taxonomy" id="1739690"/>
    <lineage>
        <taxon>Bacteria</taxon>
        <taxon>Pseudomonadati</taxon>
        <taxon>Pseudomonadota</taxon>
        <taxon>Alphaproteobacteria</taxon>
        <taxon>Sphingomonadales</taxon>
        <taxon>Erythrobacteraceae</taxon>
        <taxon>Croceibacterium</taxon>
    </lineage>
</organism>
<dbReference type="InterPro" id="IPR037401">
    <property type="entry name" value="SnoaL-like"/>
</dbReference>
<dbReference type="Gene3D" id="3.10.450.50">
    <property type="match status" value="1"/>
</dbReference>
<dbReference type="SUPFAM" id="SSF54427">
    <property type="entry name" value="NTF2-like"/>
    <property type="match status" value="1"/>
</dbReference>